<dbReference type="EMBL" id="JAUHTC010000078">
    <property type="protein sequence ID" value="MDN4520564.1"/>
    <property type="molecule type" value="Genomic_DNA"/>
</dbReference>
<dbReference type="SUPFAM" id="SSF158472">
    <property type="entry name" value="HAMP domain-like"/>
    <property type="match status" value="1"/>
</dbReference>
<reference evidence="13" key="1">
    <citation type="submission" date="2023-07" db="EMBL/GenBank/DDBJ databases">
        <title>Degradation of tert-butanol by M. austroafricanum TBA100.</title>
        <authorList>
            <person name="Helbich S."/>
            <person name="Vainshtein Y."/>
        </authorList>
    </citation>
    <scope>NUCLEOTIDE SEQUENCE</scope>
    <source>
        <strain evidence="13">TBA100</strain>
    </source>
</reference>
<dbReference type="Gene3D" id="6.10.340.10">
    <property type="match status" value="1"/>
</dbReference>
<dbReference type="CDD" id="cd00082">
    <property type="entry name" value="HisKA"/>
    <property type="match status" value="1"/>
</dbReference>
<keyword evidence="8 10" id="KW-1133">Transmembrane helix</keyword>
<evidence type="ECO:0000313" key="13">
    <source>
        <dbReference type="EMBL" id="MDN4520564.1"/>
    </source>
</evidence>
<dbReference type="Gene3D" id="3.30.565.10">
    <property type="entry name" value="Histidine kinase-like ATPase, C-terminal domain"/>
    <property type="match status" value="1"/>
</dbReference>
<evidence type="ECO:0000256" key="9">
    <source>
        <dbReference type="ARBA" id="ARBA00023012"/>
    </source>
</evidence>
<evidence type="ECO:0000256" key="6">
    <source>
        <dbReference type="ARBA" id="ARBA00022692"/>
    </source>
</evidence>
<dbReference type="InterPro" id="IPR036890">
    <property type="entry name" value="HATPase_C_sf"/>
</dbReference>
<evidence type="ECO:0000259" key="12">
    <source>
        <dbReference type="PROSITE" id="PS50885"/>
    </source>
</evidence>
<evidence type="ECO:0000256" key="5">
    <source>
        <dbReference type="ARBA" id="ARBA00022679"/>
    </source>
</evidence>
<evidence type="ECO:0000256" key="7">
    <source>
        <dbReference type="ARBA" id="ARBA00022777"/>
    </source>
</evidence>
<dbReference type="Gene3D" id="1.10.287.130">
    <property type="match status" value="1"/>
</dbReference>
<dbReference type="InterPro" id="IPR005467">
    <property type="entry name" value="His_kinase_dom"/>
</dbReference>
<dbReference type="GO" id="GO:0005524">
    <property type="term" value="F:ATP binding"/>
    <property type="evidence" value="ECO:0007669"/>
    <property type="project" value="UniProtKB-KW"/>
</dbReference>
<dbReference type="PROSITE" id="PS50109">
    <property type="entry name" value="HIS_KIN"/>
    <property type="match status" value="1"/>
</dbReference>
<dbReference type="InterPro" id="IPR003594">
    <property type="entry name" value="HATPase_dom"/>
</dbReference>
<keyword evidence="9" id="KW-0902">Two-component regulatory system</keyword>
<comment type="catalytic activity">
    <reaction evidence="1">
        <text>ATP + protein L-histidine = ADP + protein N-phospho-L-histidine.</text>
        <dbReference type="EC" id="2.7.13.3"/>
    </reaction>
</comment>
<dbReference type="RefSeq" id="WP_011781008.1">
    <property type="nucleotide sequence ID" value="NZ_CP070380.1"/>
</dbReference>
<keyword evidence="4" id="KW-0597">Phosphoprotein</keyword>
<accession>A0ABT8HIK2</accession>
<dbReference type="PANTHER" id="PTHR45436">
    <property type="entry name" value="SENSOR HISTIDINE KINASE YKOH"/>
    <property type="match status" value="1"/>
</dbReference>
<comment type="caution">
    <text evidence="13">The sequence shown here is derived from an EMBL/GenBank/DDBJ whole genome shotgun (WGS) entry which is preliminary data.</text>
</comment>
<evidence type="ECO:0000256" key="10">
    <source>
        <dbReference type="SAM" id="Phobius"/>
    </source>
</evidence>
<evidence type="ECO:0000256" key="3">
    <source>
        <dbReference type="ARBA" id="ARBA00012438"/>
    </source>
</evidence>
<evidence type="ECO:0000313" key="14">
    <source>
        <dbReference type="Proteomes" id="UP001172687"/>
    </source>
</evidence>
<feature type="transmembrane region" description="Helical" evidence="10">
    <location>
        <begin position="92"/>
        <end position="114"/>
    </location>
</feature>
<dbReference type="InterPro" id="IPR003661">
    <property type="entry name" value="HisK_dim/P_dom"/>
</dbReference>
<dbReference type="CDD" id="cd00075">
    <property type="entry name" value="HATPase"/>
    <property type="match status" value="1"/>
</dbReference>
<dbReference type="InterPro" id="IPR036097">
    <property type="entry name" value="HisK_dim/P_sf"/>
</dbReference>
<dbReference type="SUPFAM" id="SSF47384">
    <property type="entry name" value="Homodimeric domain of signal transducing histidine kinase"/>
    <property type="match status" value="1"/>
</dbReference>
<evidence type="ECO:0000256" key="4">
    <source>
        <dbReference type="ARBA" id="ARBA00022553"/>
    </source>
</evidence>
<dbReference type="Proteomes" id="UP001172687">
    <property type="component" value="Unassembled WGS sequence"/>
</dbReference>
<dbReference type="SMART" id="SM00388">
    <property type="entry name" value="HisKA"/>
    <property type="match status" value="1"/>
</dbReference>
<dbReference type="CDD" id="cd06225">
    <property type="entry name" value="HAMP"/>
    <property type="match status" value="1"/>
</dbReference>
<feature type="transmembrane region" description="Helical" evidence="10">
    <location>
        <begin position="20"/>
        <end position="39"/>
    </location>
</feature>
<dbReference type="InterPro" id="IPR050428">
    <property type="entry name" value="TCS_sensor_his_kinase"/>
</dbReference>
<dbReference type="Pfam" id="PF02518">
    <property type="entry name" value="HATPase_c"/>
    <property type="match status" value="1"/>
</dbReference>
<dbReference type="SMART" id="SM00387">
    <property type="entry name" value="HATPase_c"/>
    <property type="match status" value="1"/>
</dbReference>
<feature type="domain" description="HAMP" evidence="12">
    <location>
        <begin position="115"/>
        <end position="168"/>
    </location>
</feature>
<dbReference type="PROSITE" id="PS50885">
    <property type="entry name" value="HAMP"/>
    <property type="match status" value="1"/>
</dbReference>
<evidence type="ECO:0000256" key="1">
    <source>
        <dbReference type="ARBA" id="ARBA00000085"/>
    </source>
</evidence>
<keyword evidence="14" id="KW-1185">Reference proteome</keyword>
<dbReference type="SMART" id="SM00304">
    <property type="entry name" value="HAMP"/>
    <property type="match status" value="1"/>
</dbReference>
<keyword evidence="10" id="KW-0472">Membrane</keyword>
<sequence>MTPRSPARRSTIRWRLTVLYGSAFFIAGAVLICLMYVFLQQSLHNRPAGAQGVVSQFLDDRGVRNRPVVEGLLRAVATESERERQDTLRAMLTWSFVSLGVVGVVAGGFGWLMAGRALAPLQDVTATARRVADRNLHERIALDGPDDEIKELADTFDAMLDRLDRAFESQRRFVANASHELRTPLAINRTLIEVALEDPEVAESTRTLGRTLLDVNLRNERLIDGLLVLASSDQQLRHRSRVDLGEVTGRALTTVAGFARAAGIRIDSDLPQAHVHGDAALLERLAQNLIDNALRYNVPEDGWVSVTVGTQDGFATLRVENSGPVVAAAEIPGLFEPFRRLAAADRVAESPAPGRGAGLGLSIVRSVAVAHGGDVRAEARPAGGLDVAVTLTACQ</sequence>
<proteinExistence type="predicted"/>
<dbReference type="Pfam" id="PF00672">
    <property type="entry name" value="HAMP"/>
    <property type="match status" value="1"/>
</dbReference>
<keyword evidence="5" id="KW-0808">Transferase</keyword>
<keyword evidence="13" id="KW-0067">ATP-binding</keyword>
<keyword evidence="6 10" id="KW-0812">Transmembrane</keyword>
<dbReference type="InterPro" id="IPR003660">
    <property type="entry name" value="HAMP_dom"/>
</dbReference>
<evidence type="ECO:0000256" key="2">
    <source>
        <dbReference type="ARBA" id="ARBA00004236"/>
    </source>
</evidence>
<comment type="subcellular location">
    <subcellularLocation>
        <location evidence="2">Cell membrane</location>
    </subcellularLocation>
</comment>
<keyword evidence="13" id="KW-0547">Nucleotide-binding</keyword>
<gene>
    <name evidence="13" type="ORF">QYF68_22480</name>
</gene>
<feature type="domain" description="Histidine kinase" evidence="11">
    <location>
        <begin position="176"/>
        <end position="395"/>
    </location>
</feature>
<organism evidence="13 14">
    <name type="scientific">Mycolicibacterium austroafricanum</name>
    <name type="common">Mycobacterium austroafricanum</name>
    <dbReference type="NCBI Taxonomy" id="39687"/>
    <lineage>
        <taxon>Bacteria</taxon>
        <taxon>Bacillati</taxon>
        <taxon>Actinomycetota</taxon>
        <taxon>Actinomycetes</taxon>
        <taxon>Mycobacteriales</taxon>
        <taxon>Mycobacteriaceae</taxon>
        <taxon>Mycolicibacterium</taxon>
    </lineage>
</organism>
<keyword evidence="7" id="KW-0418">Kinase</keyword>
<name>A0ABT8HIK2_MYCAO</name>
<dbReference type="PANTHER" id="PTHR45436:SF5">
    <property type="entry name" value="SENSOR HISTIDINE KINASE TRCS"/>
    <property type="match status" value="1"/>
</dbReference>
<dbReference type="Pfam" id="PF00512">
    <property type="entry name" value="HisKA"/>
    <property type="match status" value="1"/>
</dbReference>
<dbReference type="SUPFAM" id="SSF55874">
    <property type="entry name" value="ATPase domain of HSP90 chaperone/DNA topoisomerase II/histidine kinase"/>
    <property type="match status" value="1"/>
</dbReference>
<dbReference type="EC" id="2.7.13.3" evidence="3"/>
<evidence type="ECO:0000256" key="8">
    <source>
        <dbReference type="ARBA" id="ARBA00022989"/>
    </source>
</evidence>
<protein>
    <recommendedName>
        <fullName evidence="3">histidine kinase</fullName>
        <ecNumber evidence="3">2.7.13.3</ecNumber>
    </recommendedName>
</protein>
<evidence type="ECO:0000259" key="11">
    <source>
        <dbReference type="PROSITE" id="PS50109"/>
    </source>
</evidence>